<evidence type="ECO:0000259" key="2">
    <source>
        <dbReference type="PROSITE" id="PS50404"/>
    </source>
</evidence>
<dbReference type="SFLD" id="SFLDG00358">
    <property type="entry name" value="Main_(cytGST)"/>
    <property type="match status" value="1"/>
</dbReference>
<keyword evidence="5" id="KW-1185">Reference proteome</keyword>
<gene>
    <name evidence="4" type="primary">maiA_1</name>
    <name evidence="4" type="ORF">GCM10025772_00050</name>
</gene>
<dbReference type="NCBIfam" id="TIGR01262">
    <property type="entry name" value="maiA"/>
    <property type="match status" value="1"/>
</dbReference>
<dbReference type="Gene3D" id="3.40.30.10">
    <property type="entry name" value="Glutaredoxin"/>
    <property type="match status" value="1"/>
</dbReference>
<dbReference type="InterPro" id="IPR005955">
    <property type="entry name" value="GST_Zeta"/>
</dbReference>
<dbReference type="RefSeq" id="WP_345314979.1">
    <property type="nucleotide sequence ID" value="NZ_BAABLF010000001.1"/>
</dbReference>
<accession>A0ABP9RRN6</accession>
<dbReference type="GO" id="GO:0016853">
    <property type="term" value="F:isomerase activity"/>
    <property type="evidence" value="ECO:0007669"/>
    <property type="project" value="UniProtKB-KW"/>
</dbReference>
<evidence type="ECO:0000256" key="1">
    <source>
        <dbReference type="ARBA" id="ARBA00010007"/>
    </source>
</evidence>
<name>A0ABP9RRN6_9GAMM</name>
<keyword evidence="4" id="KW-0413">Isomerase</keyword>
<dbReference type="SUPFAM" id="SSF47616">
    <property type="entry name" value="GST C-terminal domain-like"/>
    <property type="match status" value="1"/>
</dbReference>
<dbReference type="PANTHER" id="PTHR42673">
    <property type="entry name" value="MALEYLACETOACETATE ISOMERASE"/>
    <property type="match status" value="1"/>
</dbReference>
<dbReference type="PROSITE" id="PS50404">
    <property type="entry name" value="GST_NTER"/>
    <property type="match status" value="1"/>
</dbReference>
<dbReference type="SFLD" id="SFLDS00019">
    <property type="entry name" value="Glutathione_Transferase_(cytos"/>
    <property type="match status" value="1"/>
</dbReference>
<reference evidence="5" key="1">
    <citation type="journal article" date="2019" name="Int. J. Syst. Evol. Microbiol.">
        <title>The Global Catalogue of Microorganisms (GCM) 10K type strain sequencing project: providing services to taxonomists for standard genome sequencing and annotation.</title>
        <authorList>
            <consortium name="The Broad Institute Genomics Platform"/>
            <consortium name="The Broad Institute Genome Sequencing Center for Infectious Disease"/>
            <person name="Wu L."/>
            <person name="Ma J."/>
        </authorList>
    </citation>
    <scope>NUCLEOTIDE SEQUENCE [LARGE SCALE GENOMIC DNA]</scope>
    <source>
        <strain evidence="5">JCM 18720</strain>
    </source>
</reference>
<protein>
    <submittedName>
        <fullName evidence="4">Maleylacetoacetate isomerase</fullName>
    </submittedName>
</protein>
<dbReference type="PANTHER" id="PTHR42673:SF21">
    <property type="entry name" value="GLUTATHIONE S-TRANSFERASE YFCF"/>
    <property type="match status" value="1"/>
</dbReference>
<feature type="domain" description="GST N-terminal" evidence="2">
    <location>
        <begin position="1"/>
        <end position="83"/>
    </location>
</feature>
<dbReference type="InterPro" id="IPR004045">
    <property type="entry name" value="Glutathione_S-Trfase_N"/>
</dbReference>
<feature type="domain" description="GST C-terminal" evidence="3">
    <location>
        <begin position="88"/>
        <end position="213"/>
    </location>
</feature>
<comment type="caution">
    <text evidence="4">The sequence shown here is derived from an EMBL/GenBank/DDBJ whole genome shotgun (WGS) entry which is preliminary data.</text>
</comment>
<proteinExistence type="inferred from homology"/>
<dbReference type="SUPFAM" id="SSF52833">
    <property type="entry name" value="Thioredoxin-like"/>
    <property type="match status" value="1"/>
</dbReference>
<dbReference type="InterPro" id="IPR010987">
    <property type="entry name" value="Glutathione-S-Trfase_C-like"/>
</dbReference>
<dbReference type="PROSITE" id="PS50405">
    <property type="entry name" value="GST_CTER"/>
    <property type="match status" value="1"/>
</dbReference>
<dbReference type="Proteomes" id="UP001501600">
    <property type="component" value="Unassembled WGS sequence"/>
</dbReference>
<dbReference type="EMBL" id="BAABLF010000001">
    <property type="protein sequence ID" value="GAA5185850.1"/>
    <property type="molecule type" value="Genomic_DNA"/>
</dbReference>
<evidence type="ECO:0000259" key="3">
    <source>
        <dbReference type="PROSITE" id="PS50405"/>
    </source>
</evidence>
<evidence type="ECO:0000313" key="4">
    <source>
        <dbReference type="EMBL" id="GAA5185850.1"/>
    </source>
</evidence>
<sequence length="213" mass="24340">MVKLYGYWRSVAAHRVRIACHYKGLPFEYVAVDLERDGGAHRLPGYGLLNPARAVPTLVDGDFVLSQSLAIIEYLEEAYPLPPLLPSKPVERAQVRSLAQMMVSDCQPLLTSRVERRLAIYHESSSATPEAWRQHWLRQSFDALEVQLERTAGEYCFGDGLTLADLCLLPQWEQAQREQLMLEPYRRINQIVARCRTLPCFRQAAPELQPDAF</sequence>
<evidence type="ECO:0000313" key="5">
    <source>
        <dbReference type="Proteomes" id="UP001501600"/>
    </source>
</evidence>
<dbReference type="Gene3D" id="1.20.1050.10">
    <property type="match status" value="1"/>
</dbReference>
<dbReference type="Pfam" id="PF13417">
    <property type="entry name" value="GST_N_3"/>
    <property type="match status" value="1"/>
</dbReference>
<dbReference type="InterPro" id="IPR036282">
    <property type="entry name" value="Glutathione-S-Trfase_C_sf"/>
</dbReference>
<comment type="similarity">
    <text evidence="1">Belongs to the GST superfamily. Zeta family.</text>
</comment>
<dbReference type="InterPro" id="IPR036249">
    <property type="entry name" value="Thioredoxin-like_sf"/>
</dbReference>
<organism evidence="4 5">
    <name type="scientific">Ferrimonas gelatinilytica</name>
    <dbReference type="NCBI Taxonomy" id="1255257"/>
    <lineage>
        <taxon>Bacteria</taxon>
        <taxon>Pseudomonadati</taxon>
        <taxon>Pseudomonadota</taxon>
        <taxon>Gammaproteobacteria</taxon>
        <taxon>Alteromonadales</taxon>
        <taxon>Ferrimonadaceae</taxon>
        <taxon>Ferrimonas</taxon>
    </lineage>
</organism>
<dbReference type="InterPro" id="IPR040079">
    <property type="entry name" value="Glutathione_S-Trfase"/>
</dbReference>